<reference evidence="2" key="1">
    <citation type="submission" date="2021-02" db="EMBL/GenBank/DDBJ databases">
        <authorList>
            <person name="Dougan E. K."/>
            <person name="Rhodes N."/>
            <person name="Thang M."/>
            <person name="Chan C."/>
        </authorList>
    </citation>
    <scope>NUCLEOTIDE SEQUENCE</scope>
</reference>
<dbReference type="AlphaFoldDB" id="A0A813JXW8"/>
<proteinExistence type="predicted"/>
<dbReference type="GO" id="GO:0000987">
    <property type="term" value="F:cis-regulatory region sequence-specific DNA binding"/>
    <property type="evidence" value="ECO:0007669"/>
    <property type="project" value="TreeGrafter"/>
</dbReference>
<gene>
    <name evidence="2" type="ORF">PGLA2088_LOCUS26608</name>
</gene>
<evidence type="ECO:0000313" key="2">
    <source>
        <dbReference type="EMBL" id="CAE8689762.1"/>
    </source>
</evidence>
<sequence>VTQPLSLIEWFVNFYSELKRMARENPAFELKEGTCGPGEVVFVPCGWWHCVLNLDDDTIAVTQNYASETHVHGIRRFLCEKRGQVSGFSGAAEGLSFAERFDEALLRHRPDILLTAISGSEAPAASKEAKSSESGEAGAPEVFSFWNHLRSTGKSLAFTGSEAANSQDCPAPAKRKRV</sequence>
<dbReference type="InterPro" id="IPR003347">
    <property type="entry name" value="JmjC_dom"/>
</dbReference>
<dbReference type="PANTHER" id="PTHR12480:SF21">
    <property type="entry name" value="JMJC DOMAIN-CONTAINING PROTEIN 8"/>
    <property type="match status" value="1"/>
</dbReference>
<comment type="caution">
    <text evidence="2">The sequence shown here is derived from an EMBL/GenBank/DDBJ whole genome shotgun (WGS) entry which is preliminary data.</text>
</comment>
<protein>
    <recommendedName>
        <fullName evidence="1">JmjC domain-containing protein</fullName>
    </recommendedName>
</protein>
<dbReference type="SUPFAM" id="SSF51197">
    <property type="entry name" value="Clavaminate synthase-like"/>
    <property type="match status" value="1"/>
</dbReference>
<dbReference type="GO" id="GO:0005634">
    <property type="term" value="C:nucleus"/>
    <property type="evidence" value="ECO:0007669"/>
    <property type="project" value="TreeGrafter"/>
</dbReference>
<feature type="non-terminal residue" evidence="2">
    <location>
        <position position="1"/>
    </location>
</feature>
<dbReference type="InterPro" id="IPR050910">
    <property type="entry name" value="JMJD6_ArgDemeth/LysHydrox"/>
</dbReference>
<organism evidence="2 3">
    <name type="scientific">Polarella glacialis</name>
    <name type="common">Dinoflagellate</name>
    <dbReference type="NCBI Taxonomy" id="89957"/>
    <lineage>
        <taxon>Eukaryota</taxon>
        <taxon>Sar</taxon>
        <taxon>Alveolata</taxon>
        <taxon>Dinophyceae</taxon>
        <taxon>Suessiales</taxon>
        <taxon>Suessiaceae</taxon>
        <taxon>Polarella</taxon>
    </lineage>
</organism>
<dbReference type="EMBL" id="CAJNNW010027128">
    <property type="protein sequence ID" value="CAE8689762.1"/>
    <property type="molecule type" value="Genomic_DNA"/>
</dbReference>
<name>A0A813JXW8_POLGL</name>
<evidence type="ECO:0000313" key="3">
    <source>
        <dbReference type="Proteomes" id="UP000626109"/>
    </source>
</evidence>
<dbReference type="Gene3D" id="2.60.120.650">
    <property type="entry name" value="Cupin"/>
    <property type="match status" value="1"/>
</dbReference>
<dbReference type="PROSITE" id="PS51184">
    <property type="entry name" value="JMJC"/>
    <property type="match status" value="1"/>
</dbReference>
<evidence type="ECO:0000259" key="1">
    <source>
        <dbReference type="PROSITE" id="PS51184"/>
    </source>
</evidence>
<dbReference type="Proteomes" id="UP000626109">
    <property type="component" value="Unassembled WGS sequence"/>
</dbReference>
<feature type="domain" description="JmjC" evidence="1">
    <location>
        <begin position="1"/>
        <end position="82"/>
    </location>
</feature>
<accession>A0A813JXW8</accession>
<dbReference type="PANTHER" id="PTHR12480">
    <property type="entry name" value="ARGININE DEMETHYLASE AND LYSYL-HYDROXYLASE JMJD"/>
    <property type="match status" value="1"/>
</dbReference>